<accession>A0ABU5I3L7</accession>
<feature type="region of interest" description="Disordered" evidence="1">
    <location>
        <begin position="1"/>
        <end position="23"/>
    </location>
</feature>
<evidence type="ECO:0000313" key="3">
    <source>
        <dbReference type="Proteomes" id="UP001294412"/>
    </source>
</evidence>
<comment type="caution">
    <text evidence="2">The sequence shown here is derived from an EMBL/GenBank/DDBJ whole genome shotgun (WGS) entry which is preliminary data.</text>
</comment>
<protein>
    <submittedName>
        <fullName evidence="2">Uncharacterized protein</fullName>
    </submittedName>
</protein>
<proteinExistence type="predicted"/>
<gene>
    <name evidence="2" type="ORF">U0C82_12445</name>
</gene>
<dbReference type="RefSeq" id="WP_322187480.1">
    <property type="nucleotide sequence ID" value="NZ_JAXLPB010000004.1"/>
</dbReference>
<sequence>MKTFKVAMTERGVPDRTSKPPFETISTLQEDGREWNIFFSN</sequence>
<keyword evidence="3" id="KW-1185">Reference proteome</keyword>
<name>A0ABU5I3L7_9HYPH</name>
<reference evidence="2 3" key="1">
    <citation type="submission" date="2023-12" db="EMBL/GenBank/DDBJ databases">
        <title>Description of Novel Strain Fulvimarina sp. 2208YS6-2-32 isolated from Uroteuthis (Photololigo) edulis.</title>
        <authorList>
            <person name="Park J.-S."/>
        </authorList>
    </citation>
    <scope>NUCLEOTIDE SEQUENCE [LARGE SCALE GENOMIC DNA]</scope>
    <source>
        <strain evidence="2 3">2208YS6-2-32</strain>
    </source>
</reference>
<dbReference type="Proteomes" id="UP001294412">
    <property type="component" value="Unassembled WGS sequence"/>
</dbReference>
<evidence type="ECO:0000313" key="2">
    <source>
        <dbReference type="EMBL" id="MDY8109948.1"/>
    </source>
</evidence>
<dbReference type="EMBL" id="JAXLPB010000004">
    <property type="protein sequence ID" value="MDY8109948.1"/>
    <property type="molecule type" value="Genomic_DNA"/>
</dbReference>
<organism evidence="2 3">
    <name type="scientific">Fulvimarina uroteuthidis</name>
    <dbReference type="NCBI Taxonomy" id="3098149"/>
    <lineage>
        <taxon>Bacteria</taxon>
        <taxon>Pseudomonadati</taxon>
        <taxon>Pseudomonadota</taxon>
        <taxon>Alphaproteobacteria</taxon>
        <taxon>Hyphomicrobiales</taxon>
        <taxon>Aurantimonadaceae</taxon>
        <taxon>Fulvimarina</taxon>
    </lineage>
</organism>
<evidence type="ECO:0000256" key="1">
    <source>
        <dbReference type="SAM" id="MobiDB-lite"/>
    </source>
</evidence>